<evidence type="ECO:0000313" key="2">
    <source>
        <dbReference type="EMBL" id="VDN44512.1"/>
    </source>
</evidence>
<organism evidence="2 3">
    <name type="scientific">Dibothriocephalus latus</name>
    <name type="common">Fish tapeworm</name>
    <name type="synonym">Diphyllobothrium latum</name>
    <dbReference type="NCBI Taxonomy" id="60516"/>
    <lineage>
        <taxon>Eukaryota</taxon>
        <taxon>Metazoa</taxon>
        <taxon>Spiralia</taxon>
        <taxon>Lophotrochozoa</taxon>
        <taxon>Platyhelminthes</taxon>
        <taxon>Cestoda</taxon>
        <taxon>Eucestoda</taxon>
        <taxon>Diphyllobothriidea</taxon>
        <taxon>Diphyllobothriidae</taxon>
        <taxon>Dibothriocephalus</taxon>
    </lineage>
</organism>
<gene>
    <name evidence="2" type="ORF">DILT_LOCUS19352</name>
</gene>
<name>A0A3P7RMM7_DIBLA</name>
<keyword evidence="3" id="KW-1185">Reference proteome</keyword>
<keyword evidence="1" id="KW-0812">Transmembrane</keyword>
<reference evidence="2 3" key="1">
    <citation type="submission" date="2018-11" db="EMBL/GenBank/DDBJ databases">
        <authorList>
            <consortium name="Pathogen Informatics"/>
        </authorList>
    </citation>
    <scope>NUCLEOTIDE SEQUENCE [LARGE SCALE GENOMIC DNA]</scope>
</reference>
<dbReference type="Proteomes" id="UP000281553">
    <property type="component" value="Unassembled WGS sequence"/>
</dbReference>
<protein>
    <submittedName>
        <fullName evidence="2">Uncharacterized protein</fullName>
    </submittedName>
</protein>
<evidence type="ECO:0000256" key="1">
    <source>
        <dbReference type="SAM" id="Phobius"/>
    </source>
</evidence>
<evidence type="ECO:0000313" key="3">
    <source>
        <dbReference type="Proteomes" id="UP000281553"/>
    </source>
</evidence>
<dbReference type="AlphaFoldDB" id="A0A3P7RMM7"/>
<feature type="transmembrane region" description="Helical" evidence="1">
    <location>
        <begin position="95"/>
        <end position="116"/>
    </location>
</feature>
<accession>A0A3P7RMM7</accession>
<sequence length="147" mass="16563">MDPNSARFPLNDDFCMLLPSFLEQPVVLSAYLAFTAAQYSLPGRMSPLVYTGLLGRCWPLLSSLASLHLLGLLPLLVAVRLFLPLRYPTYQFLPLMLTSVYTAVGLFGAFLVYIYVNLQWTFACEDTRASDDQEVVEFVSLQEKKNN</sequence>
<feature type="transmembrane region" description="Helical" evidence="1">
    <location>
        <begin position="61"/>
        <end position="83"/>
    </location>
</feature>
<dbReference type="EMBL" id="UYRU01111840">
    <property type="protein sequence ID" value="VDN44512.1"/>
    <property type="molecule type" value="Genomic_DNA"/>
</dbReference>
<keyword evidence="1" id="KW-1133">Transmembrane helix</keyword>
<keyword evidence="1" id="KW-0472">Membrane</keyword>
<proteinExistence type="predicted"/>